<dbReference type="EMBL" id="JBCEZU010000575">
    <property type="protein sequence ID" value="KAK9516056.1"/>
    <property type="molecule type" value="Genomic_DNA"/>
</dbReference>
<comment type="caution">
    <text evidence="7">The sequence shown here is derived from an EMBL/GenBank/DDBJ whole genome shotgun (WGS) entry which is preliminary data.</text>
</comment>
<keyword evidence="2" id="KW-0297">G-protein coupled receptor</keyword>
<dbReference type="GO" id="GO:0005886">
    <property type="term" value="C:plasma membrane"/>
    <property type="evidence" value="ECO:0007669"/>
    <property type="project" value="TreeGrafter"/>
</dbReference>
<evidence type="ECO:0000256" key="2">
    <source>
        <dbReference type="ARBA" id="ARBA00023040"/>
    </source>
</evidence>
<dbReference type="PANTHER" id="PTHR24232">
    <property type="entry name" value="G-PROTEIN COUPLED RECEPTOR"/>
    <property type="match status" value="1"/>
</dbReference>
<evidence type="ECO:0000256" key="3">
    <source>
        <dbReference type="ARBA" id="ARBA00023170"/>
    </source>
</evidence>
<feature type="transmembrane region" description="Helical" evidence="6">
    <location>
        <begin position="20"/>
        <end position="46"/>
    </location>
</feature>
<accession>A0AAW1E0P7</accession>
<dbReference type="GO" id="GO:0035025">
    <property type="term" value="P:positive regulation of Rho protein signal transduction"/>
    <property type="evidence" value="ECO:0007669"/>
    <property type="project" value="TreeGrafter"/>
</dbReference>
<keyword evidence="8" id="KW-1185">Reference proteome</keyword>
<sequence length="147" mass="16661">MTYMDSYTEMVNQWQVESSGVSWLVVKVFFLVTAFPANVGLMWLLLRRRSAMMASKVLRLNGSVMDVLYCLCLPLDIYSSLVETSRRTQSVREALFVLNIFGCPLLLTCMCVERYVAARPIYYLRMGRGRTGPSCAPRPGCSPSPWP</sequence>
<keyword evidence="6" id="KW-0812">Transmembrane</keyword>
<keyword evidence="4" id="KW-0325">Glycoprotein</keyword>
<keyword evidence="6" id="KW-1133">Transmembrane helix</keyword>
<keyword evidence="6" id="KW-0472">Membrane</keyword>
<dbReference type="GO" id="GO:0007200">
    <property type="term" value="P:phospholipase C-activating G protein-coupled receptor signaling pathway"/>
    <property type="evidence" value="ECO:0007669"/>
    <property type="project" value="TreeGrafter"/>
</dbReference>
<dbReference type="AlphaFoldDB" id="A0AAW1E0P7"/>
<protein>
    <submittedName>
        <fullName evidence="7">Uncharacterized protein</fullName>
    </submittedName>
</protein>
<evidence type="ECO:0000256" key="4">
    <source>
        <dbReference type="ARBA" id="ARBA00023180"/>
    </source>
</evidence>
<gene>
    <name evidence="7" type="ORF">VZT92_024017</name>
</gene>
<comment type="subcellular location">
    <subcellularLocation>
        <location evidence="1">Membrane</location>
        <topology evidence="1">Multi-pass membrane protein</topology>
    </subcellularLocation>
</comment>
<keyword evidence="5" id="KW-0807">Transducer</keyword>
<proteinExistence type="predicted"/>
<evidence type="ECO:0000256" key="1">
    <source>
        <dbReference type="ARBA" id="ARBA00004141"/>
    </source>
</evidence>
<evidence type="ECO:0000256" key="5">
    <source>
        <dbReference type="ARBA" id="ARBA00023224"/>
    </source>
</evidence>
<evidence type="ECO:0000313" key="8">
    <source>
        <dbReference type="Proteomes" id="UP001488805"/>
    </source>
</evidence>
<organism evidence="7 8">
    <name type="scientific">Zoarces viviparus</name>
    <name type="common">Viviparous eelpout</name>
    <name type="synonym">Blennius viviparus</name>
    <dbReference type="NCBI Taxonomy" id="48416"/>
    <lineage>
        <taxon>Eukaryota</taxon>
        <taxon>Metazoa</taxon>
        <taxon>Chordata</taxon>
        <taxon>Craniata</taxon>
        <taxon>Vertebrata</taxon>
        <taxon>Euteleostomi</taxon>
        <taxon>Actinopterygii</taxon>
        <taxon>Neopterygii</taxon>
        <taxon>Teleostei</taxon>
        <taxon>Neoteleostei</taxon>
        <taxon>Acanthomorphata</taxon>
        <taxon>Eupercaria</taxon>
        <taxon>Perciformes</taxon>
        <taxon>Cottioidei</taxon>
        <taxon>Zoarcales</taxon>
        <taxon>Zoarcidae</taxon>
        <taxon>Zoarcinae</taxon>
        <taxon>Zoarces</taxon>
    </lineage>
</organism>
<reference evidence="7 8" key="1">
    <citation type="journal article" date="2024" name="Genome Biol. Evol.">
        <title>Chromosome-level genome assembly of the viviparous eelpout Zoarces viviparus.</title>
        <authorList>
            <person name="Fuhrmann N."/>
            <person name="Brasseur M.V."/>
            <person name="Bakowski C.E."/>
            <person name="Podsiadlowski L."/>
            <person name="Prost S."/>
            <person name="Krehenwinkel H."/>
            <person name="Mayer C."/>
        </authorList>
    </citation>
    <scope>NUCLEOTIDE SEQUENCE [LARGE SCALE GENOMIC DNA]</scope>
    <source>
        <strain evidence="7">NO-MEL_2022_Ind0_liver</strain>
    </source>
</reference>
<dbReference type="SUPFAM" id="SSF81321">
    <property type="entry name" value="Family A G protein-coupled receptor-like"/>
    <property type="match status" value="1"/>
</dbReference>
<feature type="transmembrane region" description="Helical" evidence="6">
    <location>
        <begin position="94"/>
        <end position="116"/>
    </location>
</feature>
<evidence type="ECO:0000256" key="6">
    <source>
        <dbReference type="SAM" id="Phobius"/>
    </source>
</evidence>
<keyword evidence="3" id="KW-0675">Receptor</keyword>
<dbReference type="Proteomes" id="UP001488805">
    <property type="component" value="Unassembled WGS sequence"/>
</dbReference>
<dbReference type="Gene3D" id="1.20.1070.10">
    <property type="entry name" value="Rhodopsin 7-helix transmembrane proteins"/>
    <property type="match status" value="1"/>
</dbReference>
<dbReference type="PANTHER" id="PTHR24232:SF85">
    <property type="entry name" value="G-PROTEIN COUPLED RECEPTOR 4"/>
    <property type="match status" value="1"/>
</dbReference>
<evidence type="ECO:0000313" key="7">
    <source>
        <dbReference type="EMBL" id="KAK9516056.1"/>
    </source>
</evidence>
<dbReference type="GO" id="GO:0004930">
    <property type="term" value="F:G protein-coupled receptor activity"/>
    <property type="evidence" value="ECO:0007669"/>
    <property type="project" value="UniProtKB-KW"/>
</dbReference>
<name>A0AAW1E0P7_ZOAVI</name>